<dbReference type="GeneID" id="117576437"/>
<organism evidence="2 3">
    <name type="scientific">Drosophila albomicans</name>
    <name type="common">Fruit fly</name>
    <dbReference type="NCBI Taxonomy" id="7291"/>
    <lineage>
        <taxon>Eukaryota</taxon>
        <taxon>Metazoa</taxon>
        <taxon>Ecdysozoa</taxon>
        <taxon>Arthropoda</taxon>
        <taxon>Hexapoda</taxon>
        <taxon>Insecta</taxon>
        <taxon>Pterygota</taxon>
        <taxon>Neoptera</taxon>
        <taxon>Endopterygota</taxon>
        <taxon>Diptera</taxon>
        <taxon>Brachycera</taxon>
        <taxon>Muscomorpha</taxon>
        <taxon>Ephydroidea</taxon>
        <taxon>Drosophilidae</taxon>
        <taxon>Drosophila</taxon>
    </lineage>
</organism>
<sequence length="112" mass="13111">MEPMQCDETARASILELFKKRALFVPNVENLSLAQLQQIYDGFAVPQPRRERRERSRHDVLDEKLPVEMENLMQRIKVVYVVGEKRSPSSSSPFHSSEPKRLKRNEREDVGM</sequence>
<feature type="region of interest" description="Disordered" evidence="1">
    <location>
        <begin position="85"/>
        <end position="112"/>
    </location>
</feature>
<evidence type="ECO:0000313" key="2">
    <source>
        <dbReference type="Proteomes" id="UP000515160"/>
    </source>
</evidence>
<dbReference type="Proteomes" id="UP000515160">
    <property type="component" value="Chromosome X"/>
</dbReference>
<dbReference type="RefSeq" id="XP_034117089.1">
    <property type="nucleotide sequence ID" value="XM_034261198.2"/>
</dbReference>
<protein>
    <submittedName>
        <fullName evidence="3">Uncharacterized protein LOC117576437</fullName>
    </submittedName>
</protein>
<dbReference type="OrthoDB" id="10071059at2759"/>
<keyword evidence="2" id="KW-1185">Reference proteome</keyword>
<gene>
    <name evidence="3" type="primary">LOC117576437</name>
</gene>
<feature type="compositionally biased region" description="Basic and acidic residues" evidence="1">
    <location>
        <begin position="97"/>
        <end position="112"/>
    </location>
</feature>
<evidence type="ECO:0000256" key="1">
    <source>
        <dbReference type="SAM" id="MobiDB-lite"/>
    </source>
</evidence>
<evidence type="ECO:0000313" key="3">
    <source>
        <dbReference type="RefSeq" id="XP_034117089.1"/>
    </source>
</evidence>
<dbReference type="AlphaFoldDB" id="A0A6P8XUY9"/>
<proteinExistence type="predicted"/>
<accession>A0A6P8XUY9</accession>
<name>A0A6P8XUY9_DROAB</name>
<reference evidence="3" key="1">
    <citation type="submission" date="2025-08" db="UniProtKB">
        <authorList>
            <consortium name="RefSeq"/>
        </authorList>
    </citation>
    <scope>IDENTIFICATION</scope>
    <source>
        <strain evidence="3">15112-1751.03</strain>
        <tissue evidence="3">Whole Adult</tissue>
    </source>
</reference>